<keyword evidence="1" id="KW-0805">Transcription regulation</keyword>
<keyword evidence="2" id="KW-0238">DNA-binding</keyword>
<evidence type="ECO:0000256" key="2">
    <source>
        <dbReference type="ARBA" id="ARBA00023125"/>
    </source>
</evidence>
<evidence type="ECO:0000313" key="5">
    <source>
        <dbReference type="EMBL" id="KAB2332237.1"/>
    </source>
</evidence>
<reference evidence="5 6" key="1">
    <citation type="journal article" date="2016" name="Antonie Van Leeuwenhoek">
        <title>Bacillus depressus sp. nov., isolated from soil of a sunflower field.</title>
        <authorList>
            <person name="Wei X."/>
            <person name="Xin D."/>
            <person name="Xin Y."/>
            <person name="Zhang H."/>
            <person name="Wang T."/>
            <person name="Zhang J."/>
        </authorList>
    </citation>
    <scope>NUCLEOTIDE SEQUENCE [LARGE SCALE GENOMIC DNA]</scope>
    <source>
        <strain evidence="5 6">BZ1</strain>
    </source>
</reference>
<dbReference type="Pfam" id="PF12802">
    <property type="entry name" value="MarR_2"/>
    <property type="match status" value="1"/>
</dbReference>
<comment type="caution">
    <text evidence="5">The sequence shown here is derived from an EMBL/GenBank/DDBJ whole genome shotgun (WGS) entry which is preliminary data.</text>
</comment>
<organism evidence="5 6">
    <name type="scientific">Cytobacillus depressus</name>
    <dbReference type="NCBI Taxonomy" id="1602942"/>
    <lineage>
        <taxon>Bacteria</taxon>
        <taxon>Bacillati</taxon>
        <taxon>Bacillota</taxon>
        <taxon>Bacilli</taxon>
        <taxon>Bacillales</taxon>
        <taxon>Bacillaceae</taxon>
        <taxon>Cytobacillus</taxon>
    </lineage>
</organism>
<proteinExistence type="predicted"/>
<dbReference type="Proteomes" id="UP000481030">
    <property type="component" value="Unassembled WGS sequence"/>
</dbReference>
<dbReference type="EMBL" id="WBOS01000009">
    <property type="protein sequence ID" value="KAB2332237.1"/>
    <property type="molecule type" value="Genomic_DNA"/>
</dbReference>
<feature type="domain" description="HTH marR-type" evidence="4">
    <location>
        <begin position="1"/>
        <end position="139"/>
    </location>
</feature>
<evidence type="ECO:0000259" key="4">
    <source>
        <dbReference type="PROSITE" id="PS50995"/>
    </source>
</evidence>
<dbReference type="InterPro" id="IPR036388">
    <property type="entry name" value="WH-like_DNA-bd_sf"/>
</dbReference>
<dbReference type="GO" id="GO:0003677">
    <property type="term" value="F:DNA binding"/>
    <property type="evidence" value="ECO:0007669"/>
    <property type="project" value="UniProtKB-KW"/>
</dbReference>
<keyword evidence="6" id="KW-1185">Reference proteome</keyword>
<dbReference type="PROSITE" id="PS50995">
    <property type="entry name" value="HTH_MARR_2"/>
    <property type="match status" value="1"/>
</dbReference>
<dbReference type="SMART" id="SM00347">
    <property type="entry name" value="HTH_MARR"/>
    <property type="match status" value="1"/>
</dbReference>
<protein>
    <submittedName>
        <fullName evidence="5">Winged helix-turn-helix transcriptional regulator</fullName>
    </submittedName>
</protein>
<evidence type="ECO:0000256" key="3">
    <source>
        <dbReference type="ARBA" id="ARBA00023163"/>
    </source>
</evidence>
<accession>A0A6L3V497</accession>
<dbReference type="Gene3D" id="1.10.10.10">
    <property type="entry name" value="Winged helix-like DNA-binding domain superfamily/Winged helix DNA-binding domain"/>
    <property type="match status" value="1"/>
</dbReference>
<dbReference type="GO" id="GO:0003700">
    <property type="term" value="F:DNA-binding transcription factor activity"/>
    <property type="evidence" value="ECO:0007669"/>
    <property type="project" value="InterPro"/>
</dbReference>
<dbReference type="InterPro" id="IPR036390">
    <property type="entry name" value="WH_DNA-bd_sf"/>
</dbReference>
<dbReference type="OrthoDB" id="5419426at2"/>
<name>A0A6L3V497_9BACI</name>
<keyword evidence="3" id="KW-0804">Transcription</keyword>
<dbReference type="InterPro" id="IPR000835">
    <property type="entry name" value="HTH_MarR-typ"/>
</dbReference>
<evidence type="ECO:0000313" key="6">
    <source>
        <dbReference type="Proteomes" id="UP000481030"/>
    </source>
</evidence>
<dbReference type="PANTHER" id="PTHR42756">
    <property type="entry name" value="TRANSCRIPTIONAL REGULATOR, MARR"/>
    <property type="match status" value="1"/>
</dbReference>
<gene>
    <name evidence="5" type="ORF">F7731_16825</name>
</gene>
<dbReference type="PANTHER" id="PTHR42756:SF1">
    <property type="entry name" value="TRANSCRIPTIONAL REPRESSOR OF EMRAB OPERON"/>
    <property type="match status" value="1"/>
</dbReference>
<evidence type="ECO:0000256" key="1">
    <source>
        <dbReference type="ARBA" id="ARBA00023015"/>
    </source>
</evidence>
<sequence length="139" mass="16359">MLKVQRIKQFNRFYVRKMGLISMYSKESPFTATEAMVLFEINRIDTCTASYLAKYFHLDKGYISRILNSFENKNIIIRVSSEVDRRIKYLKITSKGEEELRDLANRASLSVQKMIEHLDKKDIKISLKSMEKIEQILGK</sequence>
<dbReference type="SUPFAM" id="SSF46785">
    <property type="entry name" value="Winged helix' DNA-binding domain"/>
    <property type="match status" value="1"/>
</dbReference>
<dbReference type="AlphaFoldDB" id="A0A6L3V497"/>